<dbReference type="SUPFAM" id="SSF49899">
    <property type="entry name" value="Concanavalin A-like lectins/glucanases"/>
    <property type="match status" value="2"/>
</dbReference>
<dbReference type="GO" id="GO:0046872">
    <property type="term" value="F:metal ion binding"/>
    <property type="evidence" value="ECO:0007669"/>
    <property type="project" value="UniProtKB-KW"/>
</dbReference>
<comment type="cofactor">
    <cofactor evidence="1">
        <name>Ca(2+)</name>
        <dbReference type="ChEBI" id="CHEBI:29108"/>
    </cofactor>
</comment>
<dbReference type="CDD" id="cd00152">
    <property type="entry name" value="PTX"/>
    <property type="match status" value="1"/>
</dbReference>
<dbReference type="AlphaFoldDB" id="A0A8T2M1C8"/>
<dbReference type="InterPro" id="IPR030476">
    <property type="entry name" value="Pentaxin_CS"/>
</dbReference>
<evidence type="ECO:0000313" key="8">
    <source>
        <dbReference type="EMBL" id="KAG9276807.1"/>
    </source>
</evidence>
<evidence type="ECO:0000256" key="4">
    <source>
        <dbReference type="ARBA" id="ARBA00022837"/>
    </source>
</evidence>
<dbReference type="EMBL" id="JAICCE010000006">
    <property type="protein sequence ID" value="KAG9276807.1"/>
    <property type="molecule type" value="Genomic_DNA"/>
</dbReference>
<dbReference type="SMART" id="SM00159">
    <property type="entry name" value="PTX"/>
    <property type="match status" value="2"/>
</dbReference>
<comment type="caution">
    <text evidence="6">Lacks conserved residue(s) required for the propagation of feature annotation.</text>
</comment>
<evidence type="ECO:0000256" key="2">
    <source>
        <dbReference type="ARBA" id="ARBA00022723"/>
    </source>
</evidence>
<feature type="domain" description="Pentraxin (PTX)" evidence="7">
    <location>
        <begin position="217"/>
        <end position="418"/>
    </location>
</feature>
<evidence type="ECO:0000256" key="3">
    <source>
        <dbReference type="ARBA" id="ARBA00022729"/>
    </source>
</evidence>
<keyword evidence="2" id="KW-0479">Metal-binding</keyword>
<name>A0A8T2M1C8_ASTMX</name>
<sequence>LSGKTLLFPQASANSFVMLIPLKPLSLDAFTLCMRLSVDPDVANQARRETILFAYRTQKADELNVWQEKGKISFYLSSSGDAASYSIPLLSVFRTNLCLTWESSTGLTAFWVDGKRSTLQVYKQGHRVQSKGLVVLGQDPDSIVGEFDINQSFVGEITDVNMWDSVLTGSQIRQLSENEWTGPTANVLNWNTMQYYNMFLDVFSRSSSLHVFSVGLSGKVLLFPYETDFSFVKLTPQKPLGLSAFTLCMRVATELEGERQVILFAYRTPDYDELNVWREKDGRVSFYLRGDGAFFNLPPLSTFRTHLCLTWASRTGLSAFWVDGRRSALQVYKPGHSIRDRGTALLGQDPDKHLGDFEATQSFAGEITDLNMWDYVLSGNQIKALYFNQRQRLPRGNVFDWSSIQYEVHGNVLVVQDD</sequence>
<feature type="domain" description="Pentraxin (PTX)" evidence="7">
    <location>
        <begin position="2"/>
        <end position="208"/>
    </location>
</feature>
<dbReference type="PANTHER" id="PTHR45869:SF2">
    <property type="entry name" value="C-REACTIVE PROTEIN-RELATED"/>
    <property type="match status" value="1"/>
</dbReference>
<protein>
    <submittedName>
        <fullName evidence="8">Pentraxin fusion protein-like</fullName>
    </submittedName>
</protein>
<evidence type="ECO:0000259" key="7">
    <source>
        <dbReference type="PROSITE" id="PS51828"/>
    </source>
</evidence>
<feature type="non-terminal residue" evidence="8">
    <location>
        <position position="418"/>
    </location>
</feature>
<reference evidence="8 9" key="1">
    <citation type="submission" date="2021-07" db="EMBL/GenBank/DDBJ databases">
        <authorList>
            <person name="Imarazene B."/>
            <person name="Zahm M."/>
            <person name="Klopp C."/>
            <person name="Cabau C."/>
            <person name="Beille S."/>
            <person name="Jouanno E."/>
            <person name="Castinel A."/>
            <person name="Lluch J."/>
            <person name="Gil L."/>
            <person name="Kuchtly C."/>
            <person name="Lopez Roques C."/>
            <person name="Donnadieu C."/>
            <person name="Parrinello H."/>
            <person name="Journot L."/>
            <person name="Du K."/>
            <person name="Schartl M."/>
            <person name="Retaux S."/>
            <person name="Guiguen Y."/>
        </authorList>
    </citation>
    <scope>NUCLEOTIDE SEQUENCE [LARGE SCALE GENOMIC DNA]</scope>
    <source>
        <strain evidence="8">Pach_M1</strain>
        <tissue evidence="8">Testis</tissue>
    </source>
</reference>
<dbReference type="InterPro" id="IPR013320">
    <property type="entry name" value="ConA-like_dom_sf"/>
</dbReference>
<dbReference type="PROSITE" id="PS00289">
    <property type="entry name" value="PTX_1"/>
    <property type="match status" value="1"/>
</dbReference>
<proteinExistence type="predicted"/>
<dbReference type="InterPro" id="IPR001759">
    <property type="entry name" value="PTX_dom"/>
</dbReference>
<keyword evidence="5" id="KW-1015">Disulfide bond</keyword>
<dbReference type="PANTHER" id="PTHR45869">
    <property type="entry name" value="C-REACTIVE PROTEIN-RELATED"/>
    <property type="match status" value="1"/>
</dbReference>
<accession>A0A8T2M1C8</accession>
<evidence type="ECO:0000256" key="6">
    <source>
        <dbReference type="PROSITE-ProRule" id="PRU01172"/>
    </source>
</evidence>
<evidence type="ECO:0000313" key="9">
    <source>
        <dbReference type="Proteomes" id="UP000752171"/>
    </source>
</evidence>
<evidence type="ECO:0000256" key="1">
    <source>
        <dbReference type="ARBA" id="ARBA00001913"/>
    </source>
</evidence>
<comment type="caution">
    <text evidence="8">The sequence shown here is derived from an EMBL/GenBank/DDBJ whole genome shotgun (WGS) entry which is preliminary data.</text>
</comment>
<keyword evidence="3" id="KW-0732">Signal</keyword>
<dbReference type="Pfam" id="PF00354">
    <property type="entry name" value="Pentaxin"/>
    <property type="match status" value="2"/>
</dbReference>
<dbReference type="PROSITE" id="PS51828">
    <property type="entry name" value="PTX_2"/>
    <property type="match status" value="2"/>
</dbReference>
<dbReference type="PRINTS" id="PR00895">
    <property type="entry name" value="PENTAXIN"/>
</dbReference>
<keyword evidence="4" id="KW-0106">Calcium</keyword>
<dbReference type="Proteomes" id="UP000752171">
    <property type="component" value="Unassembled WGS sequence"/>
</dbReference>
<gene>
    <name evidence="8" type="primary">PXN1</name>
    <name evidence="8" type="ORF">AMEX_G9157</name>
</gene>
<organism evidence="8 9">
    <name type="scientific">Astyanax mexicanus</name>
    <name type="common">Blind cave fish</name>
    <name type="synonym">Astyanax fasciatus mexicanus</name>
    <dbReference type="NCBI Taxonomy" id="7994"/>
    <lineage>
        <taxon>Eukaryota</taxon>
        <taxon>Metazoa</taxon>
        <taxon>Chordata</taxon>
        <taxon>Craniata</taxon>
        <taxon>Vertebrata</taxon>
        <taxon>Euteleostomi</taxon>
        <taxon>Actinopterygii</taxon>
        <taxon>Neopterygii</taxon>
        <taxon>Teleostei</taxon>
        <taxon>Ostariophysi</taxon>
        <taxon>Characiformes</taxon>
        <taxon>Characoidei</taxon>
        <taxon>Acestrorhamphidae</taxon>
        <taxon>Acestrorhamphinae</taxon>
        <taxon>Astyanax</taxon>
    </lineage>
</organism>
<evidence type="ECO:0000256" key="5">
    <source>
        <dbReference type="ARBA" id="ARBA00023157"/>
    </source>
</evidence>
<dbReference type="InterPro" id="IPR051005">
    <property type="entry name" value="Pentraxin_domain"/>
</dbReference>
<dbReference type="Gene3D" id="2.60.120.200">
    <property type="match status" value="2"/>
</dbReference>